<dbReference type="PANTHER" id="PTHR43805">
    <property type="entry name" value="GLYCEROPHOSPHORYL DIESTER PHOSPHODIESTERASE"/>
    <property type="match status" value="1"/>
</dbReference>
<accession>A0A9W9LV31</accession>
<keyword evidence="2" id="KW-0812">Transmembrane</keyword>
<dbReference type="InterPro" id="IPR030395">
    <property type="entry name" value="GP_PDE_dom"/>
</dbReference>
<evidence type="ECO:0000259" key="3">
    <source>
        <dbReference type="PROSITE" id="PS51704"/>
    </source>
</evidence>
<feature type="transmembrane region" description="Helical" evidence="2">
    <location>
        <begin position="305"/>
        <end position="323"/>
    </location>
</feature>
<dbReference type="CDD" id="cd08570">
    <property type="entry name" value="GDPD_YPL206cp_fungi"/>
    <property type="match status" value="1"/>
</dbReference>
<evidence type="ECO:0000256" key="2">
    <source>
        <dbReference type="SAM" id="Phobius"/>
    </source>
</evidence>
<dbReference type="InterPro" id="IPR017946">
    <property type="entry name" value="PLC-like_Pdiesterase_TIM-brl"/>
</dbReference>
<dbReference type="OrthoDB" id="1058301at2759"/>
<feature type="region of interest" description="Disordered" evidence="1">
    <location>
        <begin position="1"/>
        <end position="33"/>
    </location>
</feature>
<feature type="compositionally biased region" description="Polar residues" evidence="1">
    <location>
        <begin position="11"/>
        <end position="23"/>
    </location>
</feature>
<comment type="caution">
    <text evidence="4">The sequence shown here is derived from an EMBL/GenBank/DDBJ whole genome shotgun (WGS) entry which is preliminary data.</text>
</comment>
<dbReference type="EMBL" id="JAPQKO010000002">
    <property type="protein sequence ID" value="KAJ5179096.1"/>
    <property type="molecule type" value="Genomic_DNA"/>
</dbReference>
<proteinExistence type="predicted"/>
<dbReference type="PANTHER" id="PTHR43805:SF1">
    <property type="entry name" value="GP-PDE DOMAIN-CONTAINING PROTEIN"/>
    <property type="match status" value="1"/>
</dbReference>
<gene>
    <name evidence="4" type="ORF">N7492_002306</name>
</gene>
<evidence type="ECO:0000256" key="1">
    <source>
        <dbReference type="SAM" id="MobiDB-lite"/>
    </source>
</evidence>
<dbReference type="Proteomes" id="UP001146351">
    <property type="component" value="Unassembled WGS sequence"/>
</dbReference>
<keyword evidence="2" id="KW-0472">Membrane</keyword>
<dbReference type="Gene3D" id="3.20.20.190">
    <property type="entry name" value="Phosphatidylinositol (PI) phosphodiesterase"/>
    <property type="match status" value="1"/>
</dbReference>
<dbReference type="AlphaFoldDB" id="A0A9W9LV31"/>
<keyword evidence="2" id="KW-1133">Transmembrane helix</keyword>
<reference evidence="4" key="2">
    <citation type="journal article" date="2023" name="IMA Fungus">
        <title>Comparative genomic study of the Penicillium genus elucidates a diverse pangenome and 15 lateral gene transfer events.</title>
        <authorList>
            <person name="Petersen C."/>
            <person name="Sorensen T."/>
            <person name="Nielsen M.R."/>
            <person name="Sondergaard T.E."/>
            <person name="Sorensen J.L."/>
            <person name="Fitzpatrick D.A."/>
            <person name="Frisvad J.C."/>
            <person name="Nielsen K.L."/>
        </authorList>
    </citation>
    <scope>NUCLEOTIDE SEQUENCE</scope>
    <source>
        <strain evidence="4">IBT 21917</strain>
    </source>
</reference>
<keyword evidence="5" id="KW-1185">Reference proteome</keyword>
<organism evidence="4 5">
    <name type="scientific">Penicillium capsulatum</name>
    <dbReference type="NCBI Taxonomy" id="69766"/>
    <lineage>
        <taxon>Eukaryota</taxon>
        <taxon>Fungi</taxon>
        <taxon>Dikarya</taxon>
        <taxon>Ascomycota</taxon>
        <taxon>Pezizomycotina</taxon>
        <taxon>Eurotiomycetes</taxon>
        <taxon>Eurotiomycetidae</taxon>
        <taxon>Eurotiales</taxon>
        <taxon>Aspergillaceae</taxon>
        <taxon>Penicillium</taxon>
    </lineage>
</organism>
<sequence>MAVDKTPSYELRSQNAAEPSQRSPAAGDPSRFPQIISHRGYKGRFPENTLCAVEGAIQAGTHALELDVHLSRDGEVVLSHDESLQRCFGIKKKITECDWAYLKTLRTVQAPNDPIPRLADVLEYLRHPGREHVWVLLDIKRTNDPATIMRRIAETIALVPVFTGTPEWHRRIVLGCWSARYLPPRDKFLSGYTMSLICFDFSYARQFMRVADISFNVYQKILMGPLGHGFLEEARAANHQVYLWTVNAPNLMRWGIRHRVDGVITDDPAYYQQICAQWEAEQLDEAGSSKNTKSDRLTLAERLDIWLLALLAVLIGWCFRLRYLPSLHRVQLEQNAGK</sequence>
<reference evidence="4" key="1">
    <citation type="submission" date="2022-11" db="EMBL/GenBank/DDBJ databases">
        <authorList>
            <person name="Petersen C."/>
        </authorList>
    </citation>
    <scope>NUCLEOTIDE SEQUENCE</scope>
    <source>
        <strain evidence="4">IBT 21917</strain>
    </source>
</reference>
<dbReference type="PROSITE" id="PS51704">
    <property type="entry name" value="GP_PDE"/>
    <property type="match status" value="1"/>
</dbReference>
<feature type="domain" description="GP-PDE" evidence="3">
    <location>
        <begin position="33"/>
        <end position="275"/>
    </location>
</feature>
<evidence type="ECO:0000313" key="4">
    <source>
        <dbReference type="EMBL" id="KAJ5179096.1"/>
    </source>
</evidence>
<dbReference type="Pfam" id="PF03009">
    <property type="entry name" value="GDPD"/>
    <property type="match status" value="1"/>
</dbReference>
<evidence type="ECO:0000313" key="5">
    <source>
        <dbReference type="Proteomes" id="UP001146351"/>
    </source>
</evidence>
<dbReference type="SUPFAM" id="SSF51695">
    <property type="entry name" value="PLC-like phosphodiesterases"/>
    <property type="match status" value="1"/>
</dbReference>
<dbReference type="GO" id="GO:0006629">
    <property type="term" value="P:lipid metabolic process"/>
    <property type="evidence" value="ECO:0007669"/>
    <property type="project" value="InterPro"/>
</dbReference>
<protein>
    <recommendedName>
        <fullName evidence="3">GP-PDE domain-containing protein</fullName>
    </recommendedName>
</protein>
<name>A0A9W9LV31_9EURO</name>
<dbReference type="GO" id="GO:0008081">
    <property type="term" value="F:phosphoric diester hydrolase activity"/>
    <property type="evidence" value="ECO:0007669"/>
    <property type="project" value="InterPro"/>
</dbReference>